<dbReference type="Proteomes" id="UP001199355">
    <property type="component" value="Unassembled WGS sequence"/>
</dbReference>
<gene>
    <name evidence="3" type="ORF">LKD45_06765</name>
</gene>
<feature type="transmembrane region" description="Helical" evidence="2">
    <location>
        <begin position="42"/>
        <end position="62"/>
    </location>
</feature>
<dbReference type="CDD" id="cd00229">
    <property type="entry name" value="SGNH_hydrolase"/>
    <property type="match status" value="1"/>
</dbReference>
<evidence type="ECO:0000256" key="2">
    <source>
        <dbReference type="SAM" id="Phobius"/>
    </source>
</evidence>
<evidence type="ECO:0000313" key="4">
    <source>
        <dbReference type="Proteomes" id="UP001199355"/>
    </source>
</evidence>
<evidence type="ECO:0000313" key="3">
    <source>
        <dbReference type="EMBL" id="MCC2167399.1"/>
    </source>
</evidence>
<dbReference type="InterPro" id="IPR036514">
    <property type="entry name" value="SGNH_hydro_sf"/>
</dbReference>
<evidence type="ECO:0000256" key="1">
    <source>
        <dbReference type="SAM" id="MobiDB-lite"/>
    </source>
</evidence>
<keyword evidence="2" id="KW-0472">Membrane</keyword>
<dbReference type="RefSeq" id="WP_262585045.1">
    <property type="nucleotide sequence ID" value="NZ_JAJEQF010000013.1"/>
</dbReference>
<comment type="caution">
    <text evidence="3">The sequence shown here is derived from an EMBL/GenBank/DDBJ whole genome shotgun (WGS) entry which is preliminary data.</text>
</comment>
<dbReference type="Gene3D" id="3.40.50.1110">
    <property type="entry name" value="SGNH hydrolase"/>
    <property type="match status" value="1"/>
</dbReference>
<name>A0AAE3ATD9_9FIRM</name>
<dbReference type="SUPFAM" id="SSF52266">
    <property type="entry name" value="SGNH hydrolase"/>
    <property type="match status" value="1"/>
</dbReference>
<proteinExistence type="predicted"/>
<feature type="region of interest" description="Disordered" evidence="1">
    <location>
        <begin position="1"/>
        <end position="38"/>
    </location>
</feature>
<accession>A0AAE3ATD9</accession>
<keyword evidence="2" id="KW-0812">Transmembrane</keyword>
<keyword evidence="4" id="KW-1185">Reference proteome</keyword>
<dbReference type="GO" id="GO:0016787">
    <property type="term" value="F:hydrolase activity"/>
    <property type="evidence" value="ECO:0007669"/>
    <property type="project" value="UniProtKB-KW"/>
</dbReference>
<keyword evidence="3" id="KW-0378">Hydrolase</keyword>
<keyword evidence="2" id="KW-1133">Transmembrane helix</keyword>
<protein>
    <submittedName>
        <fullName evidence="3">SGNH/GDSL hydrolase family protein</fullName>
    </submittedName>
</protein>
<feature type="compositionally biased region" description="Polar residues" evidence="1">
    <location>
        <begin position="1"/>
        <end position="17"/>
    </location>
</feature>
<dbReference type="AlphaFoldDB" id="A0AAE3ATD9"/>
<feature type="compositionally biased region" description="Basic residues" evidence="1">
    <location>
        <begin position="18"/>
        <end position="33"/>
    </location>
</feature>
<reference evidence="3 4" key="1">
    <citation type="submission" date="2021-10" db="EMBL/GenBank/DDBJ databases">
        <title>Anaerobic single-cell dispensing facilitates the cultivation of human gut bacteria.</title>
        <authorList>
            <person name="Afrizal A."/>
        </authorList>
    </citation>
    <scope>NUCLEOTIDE SEQUENCE [LARGE SCALE GENOMIC DNA]</scope>
    <source>
        <strain evidence="3 4">CLA-AA-H244</strain>
    </source>
</reference>
<dbReference type="EMBL" id="JAJEQF010000013">
    <property type="protein sequence ID" value="MCC2167399.1"/>
    <property type="molecule type" value="Genomic_DNA"/>
</dbReference>
<sequence>MKENNSTAENSRPNQHSNHTHSHTKSRKRRRRSSSSGRPSGHVIFVIVFSIILVVTIVRLFLWNRGRQSDYDPNETTTEFDVEVMDYLQPLDPEMLEGHEDDGVTTVLALGNDLLSDDRSDTGLAALMEKSANATILNAAFPGSSISMKHQEFDNSYPLDGVSLYWVAAALLNQNFDLMDVIVPQMNSEAAAQALETLKSVDLSKVDDLVILYDLQDYRDDRTVYDEANDKNLTTVYGALTATIKLFQEQCPHIRIYLLSQPYGTFTDANGKTIDIDRDDLGNGTMVDYLNWEVEACRKNGVSFIDNYYGAITMEDTDCLTDGYHLNQKGREKIAERFGKVFKQ</sequence>
<organism evidence="3 4">
    <name type="scientific">Gallintestinimicrobium propionicum</name>
    <dbReference type="NCBI Taxonomy" id="2981770"/>
    <lineage>
        <taxon>Bacteria</taxon>
        <taxon>Bacillati</taxon>
        <taxon>Bacillota</taxon>
        <taxon>Clostridia</taxon>
        <taxon>Lachnospirales</taxon>
        <taxon>Lachnospiraceae</taxon>
        <taxon>Gallintestinimicrobium</taxon>
    </lineage>
</organism>